<dbReference type="Gene3D" id="3.80.10.10">
    <property type="entry name" value="Ribonuclease Inhibitor"/>
    <property type="match status" value="1"/>
</dbReference>
<sequence length="202" mass="22966">MDRILNWTLQYSADTLETLLLDQNDLTDIPWQFGVPSFSKLYSLSLDEQKRGVLSIPTDSFYIIPDEYLYVAYNSLTTIEPGAFQGDFHNARIYLGANLLARFEEGVFKEMLTANATVYLYSNGTFKGEATERLEKLDEGEAVLGAQQVDVWGGQNRHRRTESLLNDLIGSQRPSVDGQHHRDLFDRLCDTAGLMEDQFKLV</sequence>
<dbReference type="InterPro" id="IPR032675">
    <property type="entry name" value="LRR_dom_sf"/>
</dbReference>
<organism evidence="1 2">
    <name type="scientific">Daphnia pulex</name>
    <name type="common">Water flea</name>
    <dbReference type="NCBI Taxonomy" id="6669"/>
    <lineage>
        <taxon>Eukaryota</taxon>
        <taxon>Metazoa</taxon>
        <taxon>Ecdysozoa</taxon>
        <taxon>Arthropoda</taxon>
        <taxon>Crustacea</taxon>
        <taxon>Branchiopoda</taxon>
        <taxon>Diplostraca</taxon>
        <taxon>Cladocera</taxon>
        <taxon>Anomopoda</taxon>
        <taxon>Daphniidae</taxon>
        <taxon>Daphnia</taxon>
    </lineage>
</organism>
<dbReference type="EMBL" id="GL734890">
    <property type="protein sequence ID" value="EFX61242.1"/>
    <property type="molecule type" value="Genomic_DNA"/>
</dbReference>
<keyword evidence="2" id="KW-1185">Reference proteome</keyword>
<dbReference type="AlphaFoldDB" id="E9I438"/>
<proteinExistence type="predicted"/>
<evidence type="ECO:0000313" key="2">
    <source>
        <dbReference type="Proteomes" id="UP000000305"/>
    </source>
</evidence>
<dbReference type="SUPFAM" id="SSF52058">
    <property type="entry name" value="L domain-like"/>
    <property type="match status" value="1"/>
</dbReference>
<dbReference type="InParanoid" id="E9I438"/>
<dbReference type="KEGG" id="dpx:DAPPUDRAFT_340376"/>
<dbReference type="Proteomes" id="UP000000305">
    <property type="component" value="Unassembled WGS sequence"/>
</dbReference>
<gene>
    <name evidence="1" type="ORF">DAPPUDRAFT_340376</name>
</gene>
<dbReference type="HOGENOM" id="CLU_1355882_0_0_1"/>
<accession>E9I438</accession>
<reference evidence="1 2" key="1">
    <citation type="journal article" date="2011" name="Science">
        <title>The ecoresponsive genome of Daphnia pulex.</title>
        <authorList>
            <person name="Colbourne J.K."/>
            <person name="Pfrender M.E."/>
            <person name="Gilbert D."/>
            <person name="Thomas W.K."/>
            <person name="Tucker A."/>
            <person name="Oakley T.H."/>
            <person name="Tokishita S."/>
            <person name="Aerts A."/>
            <person name="Arnold G.J."/>
            <person name="Basu M.K."/>
            <person name="Bauer D.J."/>
            <person name="Caceres C.E."/>
            <person name="Carmel L."/>
            <person name="Casola C."/>
            <person name="Choi J.H."/>
            <person name="Detter J.C."/>
            <person name="Dong Q."/>
            <person name="Dusheyko S."/>
            <person name="Eads B.D."/>
            <person name="Frohlich T."/>
            <person name="Geiler-Samerotte K.A."/>
            <person name="Gerlach D."/>
            <person name="Hatcher P."/>
            <person name="Jogdeo S."/>
            <person name="Krijgsveld J."/>
            <person name="Kriventseva E.V."/>
            <person name="Kultz D."/>
            <person name="Laforsch C."/>
            <person name="Lindquist E."/>
            <person name="Lopez J."/>
            <person name="Manak J.R."/>
            <person name="Muller J."/>
            <person name="Pangilinan J."/>
            <person name="Patwardhan R.P."/>
            <person name="Pitluck S."/>
            <person name="Pritham E.J."/>
            <person name="Rechtsteiner A."/>
            <person name="Rho M."/>
            <person name="Rogozin I.B."/>
            <person name="Sakarya O."/>
            <person name="Salamov A."/>
            <person name="Schaack S."/>
            <person name="Shapiro H."/>
            <person name="Shiga Y."/>
            <person name="Skalitzky C."/>
            <person name="Smith Z."/>
            <person name="Souvorov A."/>
            <person name="Sung W."/>
            <person name="Tang Z."/>
            <person name="Tsuchiya D."/>
            <person name="Tu H."/>
            <person name="Vos H."/>
            <person name="Wang M."/>
            <person name="Wolf Y.I."/>
            <person name="Yamagata H."/>
            <person name="Yamada T."/>
            <person name="Ye Y."/>
            <person name="Shaw J.R."/>
            <person name="Andrews J."/>
            <person name="Crease T.J."/>
            <person name="Tang H."/>
            <person name="Lucas S.M."/>
            <person name="Robertson H.M."/>
            <person name="Bork P."/>
            <person name="Koonin E.V."/>
            <person name="Zdobnov E.M."/>
            <person name="Grigoriev I.V."/>
            <person name="Lynch M."/>
            <person name="Boore J.L."/>
        </authorList>
    </citation>
    <scope>NUCLEOTIDE SEQUENCE [LARGE SCALE GENOMIC DNA]</scope>
</reference>
<dbReference type="OrthoDB" id="676979at2759"/>
<protein>
    <submittedName>
        <fullName evidence="1">Uncharacterized protein</fullName>
    </submittedName>
</protein>
<dbReference type="PhylomeDB" id="E9I438"/>
<evidence type="ECO:0000313" key="1">
    <source>
        <dbReference type="EMBL" id="EFX61242.1"/>
    </source>
</evidence>
<name>E9I438_DAPPU</name>